<feature type="domain" description="Gfo/Idh/MocA-like oxidoreductase N-terminal" evidence="1">
    <location>
        <begin position="22"/>
        <end position="139"/>
    </location>
</feature>
<dbReference type="Proteomes" id="UP000567293">
    <property type="component" value="Unassembled WGS sequence"/>
</dbReference>
<dbReference type="Pfam" id="PF22725">
    <property type="entry name" value="GFO_IDH_MocA_C3"/>
    <property type="match status" value="1"/>
</dbReference>
<evidence type="ECO:0000313" key="4">
    <source>
        <dbReference type="Proteomes" id="UP000567293"/>
    </source>
</evidence>
<dbReference type="Gene3D" id="3.40.50.720">
    <property type="entry name" value="NAD(P)-binding Rossmann-like Domain"/>
    <property type="match status" value="1"/>
</dbReference>
<evidence type="ECO:0000259" key="1">
    <source>
        <dbReference type="Pfam" id="PF01408"/>
    </source>
</evidence>
<dbReference type="PANTHER" id="PTHR43377:SF6">
    <property type="entry name" value="GFO_IDH_MOCA-LIKE OXIDOREDUCTASE N-TERMINAL DOMAIN-CONTAINING PROTEIN"/>
    <property type="match status" value="1"/>
</dbReference>
<evidence type="ECO:0000259" key="2">
    <source>
        <dbReference type="Pfam" id="PF22725"/>
    </source>
</evidence>
<dbReference type="InterPro" id="IPR055170">
    <property type="entry name" value="GFO_IDH_MocA-like_dom"/>
</dbReference>
<protein>
    <submittedName>
        <fullName evidence="3">Gfo/Idh/MocA family oxidoreductase</fullName>
    </submittedName>
</protein>
<dbReference type="GO" id="GO:0000166">
    <property type="term" value="F:nucleotide binding"/>
    <property type="evidence" value="ECO:0007669"/>
    <property type="project" value="InterPro"/>
</dbReference>
<evidence type="ECO:0000313" key="3">
    <source>
        <dbReference type="EMBL" id="MBA0084586.1"/>
    </source>
</evidence>
<dbReference type="Pfam" id="PF01408">
    <property type="entry name" value="GFO_IDH_MocA"/>
    <property type="match status" value="1"/>
</dbReference>
<dbReference type="PANTHER" id="PTHR43377">
    <property type="entry name" value="BILIVERDIN REDUCTASE A"/>
    <property type="match status" value="1"/>
</dbReference>
<dbReference type="AlphaFoldDB" id="A0A7V8SW76"/>
<sequence>MTNGVLPPGAKEDSANTKPTGIAVIGCGYWGMNYVRIFNELTDSRVAAVCEQSSERGKEVARWFPSVYLTTQIDDALSQPEVEAVVVSTEASSHYSVARRSLSAGKHLLVEKPLTTTSTDAEKLIELADSRSVTLMVGHTFIFNPGVRKVKEYVKQDTGRVYYLYARRTNLGPIRRDVNALWDLAPHDIAIFNYLLDARPEWVSAVGGKVLGNSRDDVGFVSLGYPGNVLAHVHVSWADPDKAREVVVVKSDCRILFDDLNGVEQVRVFEKGVSCVEEEPQNYGEFRFQIRDGDIISPRIEAAEPLKSQCRHFLACVRTGKRPVSDGVDGRDVVRVLEAINRSMECKGLQVPVEDRAHYIHANVDRDKAPECSLR</sequence>
<dbReference type="InterPro" id="IPR036291">
    <property type="entry name" value="NAD(P)-bd_dom_sf"/>
</dbReference>
<dbReference type="Gene3D" id="3.30.360.10">
    <property type="entry name" value="Dihydrodipicolinate Reductase, domain 2"/>
    <property type="match status" value="1"/>
</dbReference>
<dbReference type="InterPro" id="IPR000683">
    <property type="entry name" value="Gfo/Idh/MocA-like_OxRdtase_N"/>
</dbReference>
<accession>A0A7V8SW76</accession>
<proteinExistence type="predicted"/>
<dbReference type="EMBL" id="JACDQQ010000625">
    <property type="protein sequence ID" value="MBA0084586.1"/>
    <property type="molecule type" value="Genomic_DNA"/>
</dbReference>
<reference evidence="3" key="1">
    <citation type="submission" date="2020-06" db="EMBL/GenBank/DDBJ databases">
        <title>Legume-microbial interactions unlock mineral nutrients during tropical forest succession.</title>
        <authorList>
            <person name="Epihov D.Z."/>
        </authorList>
    </citation>
    <scope>NUCLEOTIDE SEQUENCE [LARGE SCALE GENOMIC DNA]</scope>
    <source>
        <strain evidence="3">Pan2503</strain>
    </source>
</reference>
<name>A0A7V8SW76_9BACT</name>
<organism evidence="3 4">
    <name type="scientific">Candidatus Acidiferrum panamense</name>
    <dbReference type="NCBI Taxonomy" id="2741543"/>
    <lineage>
        <taxon>Bacteria</taxon>
        <taxon>Pseudomonadati</taxon>
        <taxon>Acidobacteriota</taxon>
        <taxon>Terriglobia</taxon>
        <taxon>Candidatus Acidiferrales</taxon>
        <taxon>Candidatus Acidiferrum</taxon>
    </lineage>
</organism>
<feature type="domain" description="GFO/IDH/MocA-like oxidoreductase" evidence="2">
    <location>
        <begin position="160"/>
        <end position="248"/>
    </location>
</feature>
<comment type="caution">
    <text evidence="3">The sequence shown here is derived from an EMBL/GenBank/DDBJ whole genome shotgun (WGS) entry which is preliminary data.</text>
</comment>
<dbReference type="SUPFAM" id="SSF51735">
    <property type="entry name" value="NAD(P)-binding Rossmann-fold domains"/>
    <property type="match status" value="1"/>
</dbReference>
<gene>
    <name evidence="3" type="ORF">HRJ53_06300</name>
</gene>
<keyword evidence="4" id="KW-1185">Reference proteome</keyword>
<dbReference type="InterPro" id="IPR051450">
    <property type="entry name" value="Gfo/Idh/MocA_Oxidoreductases"/>
</dbReference>
<dbReference type="SUPFAM" id="SSF55347">
    <property type="entry name" value="Glyceraldehyde-3-phosphate dehydrogenase-like, C-terminal domain"/>
    <property type="match status" value="1"/>
</dbReference>